<dbReference type="AlphaFoldDB" id="F8NPW7"/>
<proteinExistence type="predicted"/>
<feature type="compositionally biased region" description="Basic residues" evidence="1">
    <location>
        <begin position="310"/>
        <end position="323"/>
    </location>
</feature>
<organism>
    <name type="scientific">Serpula lacrymans var. lacrymans (strain S7.9)</name>
    <name type="common">Dry rot fungus</name>
    <dbReference type="NCBI Taxonomy" id="578457"/>
    <lineage>
        <taxon>Eukaryota</taxon>
        <taxon>Fungi</taxon>
        <taxon>Dikarya</taxon>
        <taxon>Basidiomycota</taxon>
        <taxon>Agaricomycotina</taxon>
        <taxon>Agaricomycetes</taxon>
        <taxon>Agaricomycetidae</taxon>
        <taxon>Boletales</taxon>
        <taxon>Coniophorineae</taxon>
        <taxon>Serpulaceae</taxon>
        <taxon>Serpula</taxon>
    </lineage>
</organism>
<feature type="region of interest" description="Disordered" evidence="1">
    <location>
        <begin position="194"/>
        <end position="256"/>
    </location>
</feature>
<protein>
    <submittedName>
        <fullName evidence="2">Uncharacterized protein</fullName>
    </submittedName>
</protein>
<evidence type="ECO:0000256" key="1">
    <source>
        <dbReference type="SAM" id="MobiDB-lite"/>
    </source>
</evidence>
<dbReference type="HOGENOM" id="CLU_049346_0_0_1"/>
<accession>F8NPW7</accession>
<feature type="compositionally biased region" description="Acidic residues" evidence="1">
    <location>
        <begin position="97"/>
        <end position="106"/>
    </location>
</feature>
<dbReference type="Proteomes" id="UP000008064">
    <property type="component" value="Unassembled WGS sequence"/>
</dbReference>
<dbReference type="KEGG" id="sla:SERLADRAFT_435509"/>
<feature type="compositionally biased region" description="Polar residues" evidence="1">
    <location>
        <begin position="290"/>
        <end position="304"/>
    </location>
</feature>
<sequence>MSVRRKSTVHDLASLRLHPDGSRVQQSSSNTRIRTAKYTTQDNRGNWIARDAGGLGKVKKRKRKESKNADDEEEIVIEGPMKGSETSTSKEKMTNDGEIDQAEADDTAMSWRDHRARKRRIFNKDMDYLTARSVSKTQQASGSHISLDIPPKSLTQLSTETLLEPSSDLLKCVHHFASRFYSDRGQLFDASKEYRQEKSERRLRRLSEKSPFKHVSLREESRESEMNDDHSTTDEEATSGKDSEKKEDEERESRSTKICQKDMYKVFDGSALIAIGMLLQEYVARTLVTTNPATPPQGASTTPELEQPPRKKRRRRIKKDIDF</sequence>
<dbReference type="OrthoDB" id="2565191at2759"/>
<gene>
    <name evidence="2" type="ORF">SERLADRAFT_435509</name>
</gene>
<feature type="region of interest" description="Disordered" evidence="1">
    <location>
        <begin position="1"/>
        <end position="111"/>
    </location>
</feature>
<dbReference type="GeneID" id="18814550"/>
<feature type="region of interest" description="Disordered" evidence="1">
    <location>
        <begin position="290"/>
        <end position="323"/>
    </location>
</feature>
<feature type="compositionally biased region" description="Polar residues" evidence="1">
    <location>
        <begin position="23"/>
        <end position="44"/>
    </location>
</feature>
<evidence type="ECO:0000313" key="2">
    <source>
        <dbReference type="EMBL" id="EGO27755.1"/>
    </source>
</evidence>
<dbReference type="EMBL" id="GL945431">
    <property type="protein sequence ID" value="EGO27755.1"/>
    <property type="molecule type" value="Genomic_DNA"/>
</dbReference>
<dbReference type="RefSeq" id="XP_007315846.1">
    <property type="nucleotide sequence ID" value="XM_007315784.1"/>
</dbReference>
<reference evidence="2" key="1">
    <citation type="submission" date="2011-04" db="EMBL/GenBank/DDBJ databases">
        <title>Evolution of plant cell wall degrading machinery underlies the functional diversity of forest fungi.</title>
        <authorList>
            <consortium name="US DOE Joint Genome Institute (JGI-PGF)"/>
            <person name="Eastwood D.C."/>
            <person name="Floudas D."/>
            <person name="Binder M."/>
            <person name="Majcherczyk A."/>
            <person name="Schneider P."/>
            <person name="Aerts A."/>
            <person name="Asiegbu F.O."/>
            <person name="Baker S.E."/>
            <person name="Barry K."/>
            <person name="Bendiksby M."/>
            <person name="Blumentritt M."/>
            <person name="Coutinho P.M."/>
            <person name="Cullen D."/>
            <person name="Cullen D."/>
            <person name="Gathman A."/>
            <person name="Goodell B."/>
            <person name="Henrissat B."/>
            <person name="Ihrmark K."/>
            <person name="Kauserud H."/>
            <person name="Kohler A."/>
            <person name="LaButti K."/>
            <person name="Lapidus A."/>
            <person name="Lavin J.L."/>
            <person name="Lee Y.-H."/>
            <person name="Lindquist E."/>
            <person name="Lilly W."/>
            <person name="Lucas S."/>
            <person name="Morin E."/>
            <person name="Murat C."/>
            <person name="Oguiza J.A."/>
            <person name="Park J."/>
            <person name="Pisabarro A.G."/>
            <person name="Riley R."/>
            <person name="Rosling A."/>
            <person name="Salamov A."/>
            <person name="Schmidt O."/>
            <person name="Schmutz J."/>
            <person name="Skrede I."/>
            <person name="Stenlid J."/>
            <person name="Wiebenga A."/>
            <person name="Xie X."/>
            <person name="Kues U."/>
            <person name="Hibbett D.S."/>
            <person name="Hoffmeister D."/>
            <person name="Hogberg N."/>
            <person name="Martin F."/>
            <person name="Grigoriev I.V."/>
            <person name="Watkinson S.C."/>
        </authorList>
    </citation>
    <scope>NUCLEOTIDE SEQUENCE</scope>
    <source>
        <strain evidence="2">S7.9</strain>
    </source>
</reference>
<name>F8NPW7_SERL9</name>